<dbReference type="AlphaFoldDB" id="A0AB34KAQ8"/>
<evidence type="ECO:0000313" key="4">
    <source>
        <dbReference type="Proteomes" id="UP001515480"/>
    </source>
</evidence>
<comment type="caution">
    <text evidence="3">The sequence shown here is derived from an EMBL/GenBank/DDBJ whole genome shotgun (WGS) entry which is preliminary data.</text>
</comment>
<proteinExistence type="predicted"/>
<dbReference type="EMBL" id="JBGBPQ010000001">
    <property type="protein sequence ID" value="KAL1530282.1"/>
    <property type="molecule type" value="Genomic_DNA"/>
</dbReference>
<feature type="region of interest" description="Disordered" evidence="2">
    <location>
        <begin position="1"/>
        <end position="21"/>
    </location>
</feature>
<name>A0AB34KAQ8_PRYPA</name>
<feature type="region of interest" description="Disordered" evidence="2">
    <location>
        <begin position="307"/>
        <end position="329"/>
    </location>
</feature>
<evidence type="ECO:0000256" key="2">
    <source>
        <dbReference type="SAM" id="MobiDB-lite"/>
    </source>
</evidence>
<reference evidence="3 4" key="1">
    <citation type="journal article" date="2024" name="Science">
        <title>Giant polyketide synthase enzymes in the biosynthesis of giant marine polyether toxins.</title>
        <authorList>
            <person name="Fallon T.R."/>
            <person name="Shende V.V."/>
            <person name="Wierzbicki I.H."/>
            <person name="Pendleton A.L."/>
            <person name="Watervoot N.F."/>
            <person name="Auber R.P."/>
            <person name="Gonzalez D.J."/>
            <person name="Wisecaver J.H."/>
            <person name="Moore B.S."/>
        </authorList>
    </citation>
    <scope>NUCLEOTIDE SEQUENCE [LARGE SCALE GENOMIC DNA]</scope>
    <source>
        <strain evidence="3 4">12B1</strain>
    </source>
</reference>
<accession>A0AB34KAQ8</accession>
<keyword evidence="4" id="KW-1185">Reference proteome</keyword>
<organism evidence="3 4">
    <name type="scientific">Prymnesium parvum</name>
    <name type="common">Toxic golden alga</name>
    <dbReference type="NCBI Taxonomy" id="97485"/>
    <lineage>
        <taxon>Eukaryota</taxon>
        <taxon>Haptista</taxon>
        <taxon>Haptophyta</taxon>
        <taxon>Prymnesiophyceae</taxon>
        <taxon>Prymnesiales</taxon>
        <taxon>Prymnesiaceae</taxon>
        <taxon>Prymnesium</taxon>
    </lineage>
</organism>
<protein>
    <submittedName>
        <fullName evidence="3">Uncharacterized protein</fullName>
    </submittedName>
</protein>
<dbReference type="Proteomes" id="UP001515480">
    <property type="component" value="Unassembled WGS sequence"/>
</dbReference>
<sequence>MFSRRKAAASSSEGGGIVSDVSRMVRGKPVIDEELVSRELQGLRQRDVHMHEREQQLIAELRESDEAQRKEIEQLKQMLQAAQGELEKSRASELQLKQGLNLAADRLYEATTAAAEMKREHDIMESKLRESQADVQELARRLEAEHGVRFHARSVLGSITPENYAAHHSPEKLDAPMASLIAKAAGGGPDARKAEARHAKQQMKRLLHFVKEQLAADLQRWRDETSHPQHLADEIGRRRALASQLDLALQQMCEADAPLPNQGHAGAGGGAAIRVQGKSLPRTVAVDDSARASLTLASGPAVKWELSAPNASSPPAGIEEASRADSTSNGGEAADCLRWMVGQPLQVHVRALDEMGVLDDDFDAVVLLEGPEGVKGRGLMSVTSGVAKTELCSQRSGDVAITLVDGCFTRMEPPPPLRIRFVGGAAVSVVCVAVTEFGSLQSLEHPTARVGESVPVSVQAQDCFGNVAPEFNGEVVVCSSHEVTGAGAVKLIDGVAHIMITSKAAGDVAVSVNEVRGVPHIELPERPNELRIKYTPTDQAVIQLQLPHGWPAPVGQRVRLQVVVADAFGNQVPSTVATDVRVLCGSRGNASVERGGQVSLIDGVGEVWVRSETAVDPSLFWLQQGSATSPLALRHTEDHPFECHFVASAPAQLSVHMPSTEPVRVLQPMVVAVRAEDAFGNPVSGWSGKVSVICHGAGVWRQGSSEREAIVVVDDGYGTLELHSEVAETFELSLASQPTEGLRASGRRVRATFAPLEGVLAVFGDMEAKVYPVGSPVQVPLQVVDRLGNVAEEFSGEFGVTLQGAARVAGNAPSVFKVVGGRAMLPVLTTKAERVEMSLQEDCVINPSEATSPKLSRFSKRLVIDFGPAAASRLLMVTLSNWSQSRQEDPTKMVAGEDLIVCVSAVDAYDNLCEDQECTFFLEAESIPQLDDALESIIARRREPPQRYLLQLSKGKASQKVPVRIAGELWIRLLQPSAHQLDVSATKRLKVCASPAVSVDVVNLPEQGHVGVDFEIVVRALDQFGNIDDSFERSVTLAADGPQASDFTLPNSGVVQLTRGVAKLHVQRADYVARLVTPQNKSTGKS</sequence>
<keyword evidence="1" id="KW-0175">Coiled coil</keyword>
<evidence type="ECO:0000313" key="3">
    <source>
        <dbReference type="EMBL" id="KAL1530282.1"/>
    </source>
</evidence>
<feature type="coiled-coil region" evidence="1">
    <location>
        <begin position="58"/>
        <end position="141"/>
    </location>
</feature>
<evidence type="ECO:0000256" key="1">
    <source>
        <dbReference type="SAM" id="Coils"/>
    </source>
</evidence>
<gene>
    <name evidence="3" type="ORF">AB1Y20_001194</name>
</gene>